<sequence length="76" mass="8515">MNPNVWENFDMKQPKKGQTMVNALQGAWLAREFTGRKVRGSNPTSAHRLPLCGLWQPGSIQALVLHSSDLTAERLK</sequence>
<gene>
    <name evidence="1" type="ORF">T265_08293</name>
</gene>
<dbReference type="GeneID" id="20322472"/>
<proteinExistence type="predicted"/>
<dbReference type="Proteomes" id="UP000054324">
    <property type="component" value="Unassembled WGS sequence"/>
</dbReference>
<dbReference type="EMBL" id="KL596829">
    <property type="protein sequence ID" value="KER23931.1"/>
    <property type="molecule type" value="Genomic_DNA"/>
</dbReference>
<dbReference type="KEGG" id="ovi:T265_08293"/>
<name>A0A074Z9M1_OPIVI</name>
<dbReference type="AlphaFoldDB" id="A0A074Z9M1"/>
<dbReference type="CTD" id="20322472"/>
<dbReference type="OrthoDB" id="775260at2759"/>
<protein>
    <submittedName>
        <fullName evidence="1">Uncharacterized protein</fullName>
    </submittedName>
</protein>
<reference evidence="1 2" key="1">
    <citation type="submission" date="2013-11" db="EMBL/GenBank/DDBJ databases">
        <title>Opisthorchis viverrini - life in the bile duct.</title>
        <authorList>
            <person name="Young N.D."/>
            <person name="Nagarajan N."/>
            <person name="Lin S.J."/>
            <person name="Korhonen P.K."/>
            <person name="Jex A.R."/>
            <person name="Hall R.S."/>
            <person name="Safavi-Hemami H."/>
            <person name="Kaewkong W."/>
            <person name="Bertrand D."/>
            <person name="Gao S."/>
            <person name="Seet Q."/>
            <person name="Wongkham S."/>
            <person name="Teh B.T."/>
            <person name="Wongkham C."/>
            <person name="Intapan P.M."/>
            <person name="Maleewong W."/>
            <person name="Yang X."/>
            <person name="Hu M."/>
            <person name="Wang Z."/>
            <person name="Hofmann A."/>
            <person name="Sternberg P.W."/>
            <person name="Tan P."/>
            <person name="Wang J."/>
            <person name="Gasser R.B."/>
        </authorList>
    </citation>
    <scope>NUCLEOTIDE SEQUENCE [LARGE SCALE GENOMIC DNA]</scope>
</reference>
<evidence type="ECO:0000313" key="1">
    <source>
        <dbReference type="EMBL" id="KER23931.1"/>
    </source>
</evidence>
<dbReference type="RefSeq" id="XP_009172313.1">
    <property type="nucleotide sequence ID" value="XM_009174049.1"/>
</dbReference>
<keyword evidence="2" id="KW-1185">Reference proteome</keyword>
<organism evidence="1 2">
    <name type="scientific">Opisthorchis viverrini</name>
    <name type="common">Southeast Asian liver fluke</name>
    <dbReference type="NCBI Taxonomy" id="6198"/>
    <lineage>
        <taxon>Eukaryota</taxon>
        <taxon>Metazoa</taxon>
        <taxon>Spiralia</taxon>
        <taxon>Lophotrochozoa</taxon>
        <taxon>Platyhelminthes</taxon>
        <taxon>Trematoda</taxon>
        <taxon>Digenea</taxon>
        <taxon>Opisthorchiida</taxon>
        <taxon>Opisthorchiata</taxon>
        <taxon>Opisthorchiidae</taxon>
        <taxon>Opisthorchis</taxon>
    </lineage>
</organism>
<accession>A0A074Z9M1</accession>
<evidence type="ECO:0000313" key="2">
    <source>
        <dbReference type="Proteomes" id="UP000054324"/>
    </source>
</evidence>